<dbReference type="Pfam" id="PF00512">
    <property type="entry name" value="HisKA"/>
    <property type="match status" value="1"/>
</dbReference>
<comment type="catalytic activity">
    <reaction evidence="1">
        <text>ATP + protein L-histidine = ADP + protein N-phospho-L-histidine.</text>
        <dbReference type="EC" id="2.7.13.3"/>
    </reaction>
</comment>
<name>A0A6C2YNU2_9BACT</name>
<keyword evidence="3" id="KW-0597">Phosphoprotein</keyword>
<evidence type="ECO:0000256" key="3">
    <source>
        <dbReference type="ARBA" id="ARBA00022553"/>
    </source>
</evidence>
<dbReference type="Pfam" id="PF02518">
    <property type="entry name" value="HATPase_c"/>
    <property type="match status" value="1"/>
</dbReference>
<dbReference type="SMART" id="SM00387">
    <property type="entry name" value="HATPase_c"/>
    <property type="match status" value="1"/>
</dbReference>
<dbReference type="SMART" id="SM00388">
    <property type="entry name" value="HisKA"/>
    <property type="match status" value="1"/>
</dbReference>
<dbReference type="InterPro" id="IPR004358">
    <property type="entry name" value="Sig_transdc_His_kin-like_C"/>
</dbReference>
<dbReference type="InterPro" id="IPR005467">
    <property type="entry name" value="His_kinase_dom"/>
</dbReference>
<keyword evidence="6" id="KW-1185">Reference proteome</keyword>
<dbReference type="EC" id="2.7.13.3" evidence="2"/>
<dbReference type="SUPFAM" id="SSF47384">
    <property type="entry name" value="Homodimeric domain of signal transducing histidine kinase"/>
    <property type="match status" value="1"/>
</dbReference>
<feature type="domain" description="Histidine kinase" evidence="4">
    <location>
        <begin position="272"/>
        <end position="492"/>
    </location>
</feature>
<dbReference type="Gene3D" id="3.30.450.20">
    <property type="entry name" value="PAS domain"/>
    <property type="match status" value="2"/>
</dbReference>
<evidence type="ECO:0000256" key="2">
    <source>
        <dbReference type="ARBA" id="ARBA00012438"/>
    </source>
</evidence>
<dbReference type="Proteomes" id="UP000464378">
    <property type="component" value="Chromosome"/>
</dbReference>
<keyword evidence="5" id="KW-0808">Transferase</keyword>
<dbReference type="SUPFAM" id="SSF55874">
    <property type="entry name" value="ATPase domain of HSP90 chaperone/DNA topoisomerase II/histidine kinase"/>
    <property type="match status" value="1"/>
</dbReference>
<evidence type="ECO:0000313" key="5">
    <source>
        <dbReference type="EMBL" id="VIP02869.1"/>
    </source>
</evidence>
<dbReference type="PROSITE" id="PS50109">
    <property type="entry name" value="HIS_KIN"/>
    <property type="match status" value="1"/>
</dbReference>
<dbReference type="KEGG" id="tim:GMBLW1_10910"/>
<organism evidence="5">
    <name type="scientific">Tuwongella immobilis</name>
    <dbReference type="NCBI Taxonomy" id="692036"/>
    <lineage>
        <taxon>Bacteria</taxon>
        <taxon>Pseudomonadati</taxon>
        <taxon>Planctomycetota</taxon>
        <taxon>Planctomycetia</taxon>
        <taxon>Gemmatales</taxon>
        <taxon>Gemmataceae</taxon>
        <taxon>Tuwongella</taxon>
    </lineage>
</organism>
<dbReference type="InterPro" id="IPR035965">
    <property type="entry name" value="PAS-like_dom_sf"/>
</dbReference>
<dbReference type="RefSeq" id="WP_162657998.1">
    <property type="nucleotide sequence ID" value="NZ_LR593887.1"/>
</dbReference>
<evidence type="ECO:0000313" key="6">
    <source>
        <dbReference type="Proteomes" id="UP000464378"/>
    </source>
</evidence>
<evidence type="ECO:0000256" key="1">
    <source>
        <dbReference type="ARBA" id="ARBA00000085"/>
    </source>
</evidence>
<gene>
    <name evidence="5" type="ORF">GMBLW1_10910</name>
</gene>
<dbReference type="EMBL" id="LR593887">
    <property type="protein sequence ID" value="VTS02695.1"/>
    <property type="molecule type" value="Genomic_DNA"/>
</dbReference>
<protein>
    <recommendedName>
        <fullName evidence="2">histidine kinase</fullName>
        <ecNumber evidence="2">2.7.13.3</ecNumber>
    </recommendedName>
</protein>
<dbReference type="EMBL" id="LR586016">
    <property type="protein sequence ID" value="VIP02869.1"/>
    <property type="molecule type" value="Genomic_DNA"/>
</dbReference>
<dbReference type="SUPFAM" id="SSF55785">
    <property type="entry name" value="PYP-like sensor domain (PAS domain)"/>
    <property type="match status" value="1"/>
</dbReference>
<dbReference type="InParanoid" id="A0A6C2YNU2"/>
<dbReference type="PANTHER" id="PTHR43065">
    <property type="entry name" value="SENSOR HISTIDINE KINASE"/>
    <property type="match status" value="1"/>
</dbReference>
<sequence length="500" mass="56316">MSDSTGSNPTPDLLSPDDYPAFLALMAEGVAISGSNRAFVLLNSAAESILRLPRRSEPYSVLEPLPWRRLIDLDGRAFPLDEWPVHRVFQTGQPIHNAVAGLDWPDGTVTWIQINAYPLNTATPEQPMRVISVFTDITRTIDSQRYWRLLAENIPEQILLVNRHRQVIRSNHHAAAPLEIQSIEAHGWIAPPELKNVIERELEATFQYAESRQCQFRDSAQRLWSLRVIPVSPISIVDTVLVVLQDITEQYALEMQIARAQRFESIGTLAMGLAHELNNLLTPVRMGVDLMRLDSASPPHPSILQTMAESIDRSSDLVRQILSLSRNQATIEQQRIRVSDWMSQAEERLRGMLDSRIELQFARSEAVLTIDGDLPQLMQMLQCLCINAQDAMPDGGRIQILWQHIPVNRSEINRTATPEQVEIIVADTGSGIRPEHRERIFDPFFTTKDPGQGTGLGLFSVQQIVRQHRGSIHVESEFGVGTQIRIRLPLAAEFVAESQS</sequence>
<dbReference type="InterPro" id="IPR003661">
    <property type="entry name" value="HisK_dim/P_dom"/>
</dbReference>
<accession>A0A6C2YNU2</accession>
<dbReference type="PRINTS" id="PR00344">
    <property type="entry name" value="BCTRLSENSOR"/>
</dbReference>
<evidence type="ECO:0000259" key="4">
    <source>
        <dbReference type="PROSITE" id="PS50109"/>
    </source>
</evidence>
<dbReference type="InterPro" id="IPR036097">
    <property type="entry name" value="HisK_dim/P_sf"/>
</dbReference>
<dbReference type="PANTHER" id="PTHR43065:SF42">
    <property type="entry name" value="TWO-COMPONENT SENSOR PPRA"/>
    <property type="match status" value="1"/>
</dbReference>
<dbReference type="InterPro" id="IPR036890">
    <property type="entry name" value="HATPase_C_sf"/>
</dbReference>
<dbReference type="AlphaFoldDB" id="A0A6C2YNU2"/>
<dbReference type="GO" id="GO:0000155">
    <property type="term" value="F:phosphorelay sensor kinase activity"/>
    <property type="evidence" value="ECO:0007669"/>
    <property type="project" value="InterPro"/>
</dbReference>
<reference evidence="5" key="1">
    <citation type="submission" date="2019-04" db="EMBL/GenBank/DDBJ databases">
        <authorList>
            <consortium name="Science for Life Laboratories"/>
        </authorList>
    </citation>
    <scope>NUCLEOTIDE SEQUENCE</scope>
    <source>
        <strain evidence="5">MBLW1</strain>
    </source>
</reference>
<proteinExistence type="predicted"/>
<dbReference type="CDD" id="cd00082">
    <property type="entry name" value="HisKA"/>
    <property type="match status" value="1"/>
</dbReference>
<keyword evidence="5" id="KW-0418">Kinase</keyword>
<dbReference type="Gene3D" id="1.10.287.130">
    <property type="match status" value="1"/>
</dbReference>
<dbReference type="InterPro" id="IPR003594">
    <property type="entry name" value="HATPase_dom"/>
</dbReference>
<dbReference type="Gene3D" id="3.30.565.10">
    <property type="entry name" value="Histidine kinase-like ATPase, C-terminal domain"/>
    <property type="match status" value="1"/>
</dbReference>